<dbReference type="AlphaFoldDB" id="A0A369PV73"/>
<accession>A0A369PV73</accession>
<dbReference type="RefSeq" id="WP_115403138.1">
    <property type="nucleotide sequence ID" value="NZ_QPKV01000004.1"/>
</dbReference>
<dbReference type="PROSITE" id="PS51257">
    <property type="entry name" value="PROKAR_LIPOPROTEIN"/>
    <property type="match status" value="1"/>
</dbReference>
<evidence type="ECO:0000313" key="1">
    <source>
        <dbReference type="EMBL" id="RDC56414.1"/>
    </source>
</evidence>
<dbReference type="OrthoDB" id="826963at2"/>
<keyword evidence="2" id="KW-1185">Reference proteome</keyword>
<reference evidence="1 2" key="1">
    <citation type="submission" date="2018-07" db="EMBL/GenBank/DDBJ databases">
        <title>Pedobacter sp. nov., isolated from soil.</title>
        <authorList>
            <person name="Zhou L.Y."/>
            <person name="Du Z.J."/>
        </authorList>
    </citation>
    <scope>NUCLEOTIDE SEQUENCE [LARGE SCALE GENOMIC DNA]</scope>
    <source>
        <strain evidence="1 2">JDX94</strain>
    </source>
</reference>
<protein>
    <submittedName>
        <fullName evidence="1">Uncharacterized protein</fullName>
    </submittedName>
</protein>
<gene>
    <name evidence="1" type="ORF">DU508_12505</name>
</gene>
<comment type="caution">
    <text evidence="1">The sequence shown here is derived from an EMBL/GenBank/DDBJ whole genome shotgun (WGS) entry which is preliminary data.</text>
</comment>
<proteinExistence type="predicted"/>
<dbReference type="Proteomes" id="UP000253961">
    <property type="component" value="Unassembled WGS sequence"/>
</dbReference>
<sequence>MKNKITLNKISYCLIFLSFLTLTFTGCKKEEDTQTLELKYRTLAWNYLNDQSKSSVRINWKEAPITYSTKDNEEVAEVMFYTTDDALLGPIIVCISIKTKTVLGVGARF</sequence>
<dbReference type="EMBL" id="QPKV01000004">
    <property type="protein sequence ID" value="RDC56414.1"/>
    <property type="molecule type" value="Genomic_DNA"/>
</dbReference>
<name>A0A369PV73_9SPHI</name>
<evidence type="ECO:0000313" key="2">
    <source>
        <dbReference type="Proteomes" id="UP000253961"/>
    </source>
</evidence>
<organism evidence="1 2">
    <name type="scientific">Pedobacter chinensis</name>
    <dbReference type="NCBI Taxonomy" id="2282421"/>
    <lineage>
        <taxon>Bacteria</taxon>
        <taxon>Pseudomonadati</taxon>
        <taxon>Bacteroidota</taxon>
        <taxon>Sphingobacteriia</taxon>
        <taxon>Sphingobacteriales</taxon>
        <taxon>Sphingobacteriaceae</taxon>
        <taxon>Pedobacter</taxon>
    </lineage>
</organism>